<comment type="caution">
    <text evidence="7">The sequence shown here is derived from an EMBL/GenBank/DDBJ whole genome shotgun (WGS) entry which is preliminary data.</text>
</comment>
<dbReference type="AlphaFoldDB" id="A0AAN6N768"/>
<feature type="transmembrane region" description="Helical" evidence="6">
    <location>
        <begin position="168"/>
        <end position="186"/>
    </location>
</feature>
<dbReference type="GO" id="GO:0016020">
    <property type="term" value="C:membrane"/>
    <property type="evidence" value="ECO:0007669"/>
    <property type="project" value="UniProtKB-SubCell"/>
</dbReference>
<dbReference type="PANTHER" id="PTHR35042:SF1">
    <property type="entry name" value="DUF1772-DOMAIN-CONTAINING PROTEIN"/>
    <property type="match status" value="1"/>
</dbReference>
<dbReference type="EMBL" id="MU853804">
    <property type="protein sequence ID" value="KAK3939836.1"/>
    <property type="molecule type" value="Genomic_DNA"/>
</dbReference>
<dbReference type="Proteomes" id="UP001303473">
    <property type="component" value="Unassembled WGS sequence"/>
</dbReference>
<evidence type="ECO:0000256" key="3">
    <source>
        <dbReference type="ARBA" id="ARBA00022989"/>
    </source>
</evidence>
<dbReference type="PANTHER" id="PTHR35042">
    <property type="entry name" value="ANTHRONE OXYGENASE ENCC"/>
    <property type="match status" value="1"/>
</dbReference>
<dbReference type="Pfam" id="PF08592">
    <property type="entry name" value="Anthrone_oxy"/>
    <property type="match status" value="1"/>
</dbReference>
<evidence type="ECO:0000256" key="1">
    <source>
        <dbReference type="ARBA" id="ARBA00004141"/>
    </source>
</evidence>
<organism evidence="7 8">
    <name type="scientific">Diplogelasinospora grovesii</name>
    <dbReference type="NCBI Taxonomy" id="303347"/>
    <lineage>
        <taxon>Eukaryota</taxon>
        <taxon>Fungi</taxon>
        <taxon>Dikarya</taxon>
        <taxon>Ascomycota</taxon>
        <taxon>Pezizomycotina</taxon>
        <taxon>Sordariomycetes</taxon>
        <taxon>Sordariomycetidae</taxon>
        <taxon>Sordariales</taxon>
        <taxon>Diplogelasinosporaceae</taxon>
        <taxon>Diplogelasinospora</taxon>
    </lineage>
</organism>
<evidence type="ECO:0000313" key="8">
    <source>
        <dbReference type="Proteomes" id="UP001303473"/>
    </source>
</evidence>
<keyword evidence="2 6" id="KW-0812">Transmembrane</keyword>
<evidence type="ECO:0008006" key="9">
    <source>
        <dbReference type="Google" id="ProtNLM"/>
    </source>
</evidence>
<evidence type="ECO:0000313" key="7">
    <source>
        <dbReference type="EMBL" id="KAK3939836.1"/>
    </source>
</evidence>
<feature type="transmembrane region" description="Helical" evidence="6">
    <location>
        <begin position="88"/>
        <end position="106"/>
    </location>
</feature>
<name>A0AAN6N768_9PEZI</name>
<proteinExistence type="inferred from homology"/>
<comment type="subcellular location">
    <subcellularLocation>
        <location evidence="1">Membrane</location>
        <topology evidence="1">Multi-pass membrane protein</topology>
    </subcellularLocation>
</comment>
<dbReference type="InterPro" id="IPR013901">
    <property type="entry name" value="Anthrone_oxy"/>
</dbReference>
<evidence type="ECO:0000256" key="2">
    <source>
        <dbReference type="ARBA" id="ARBA00022692"/>
    </source>
</evidence>
<comment type="similarity">
    <text evidence="5">Belongs to the anthrone oxygenase family.</text>
</comment>
<evidence type="ECO:0000256" key="5">
    <source>
        <dbReference type="ARBA" id="ARBA00034313"/>
    </source>
</evidence>
<feature type="transmembrane region" description="Helical" evidence="6">
    <location>
        <begin position="58"/>
        <end position="76"/>
    </location>
</feature>
<sequence>MASSTLAALAQWTAIFAPTLYAGMTAQYSLTILTYTRPDVPPKLVAKQWLQLYQQGPYWVRPVVAAGTLSNLYLAWFSSPNTTQQRAYIVAAALIGSILPLTFLYFEPGINGACKWKAQSLLQEEGFSMPPFNGTPSSVRHSATAATKRWAEQTDIKDLVATWGTRNHVRWVIGVLAAAVSGYAGIL</sequence>
<keyword evidence="3 6" id="KW-1133">Transmembrane helix</keyword>
<gene>
    <name evidence="7" type="ORF">QBC46DRAFT_314888</name>
</gene>
<evidence type="ECO:0000256" key="6">
    <source>
        <dbReference type="SAM" id="Phobius"/>
    </source>
</evidence>
<keyword evidence="4 6" id="KW-0472">Membrane</keyword>
<evidence type="ECO:0000256" key="4">
    <source>
        <dbReference type="ARBA" id="ARBA00023136"/>
    </source>
</evidence>
<protein>
    <recommendedName>
        <fullName evidence="9">DUF1772-domain-containing protein</fullName>
    </recommendedName>
</protein>
<accession>A0AAN6N768</accession>
<keyword evidence="8" id="KW-1185">Reference proteome</keyword>
<reference evidence="8" key="1">
    <citation type="journal article" date="2023" name="Mol. Phylogenet. Evol.">
        <title>Genome-scale phylogeny and comparative genomics of the fungal order Sordariales.</title>
        <authorList>
            <person name="Hensen N."/>
            <person name="Bonometti L."/>
            <person name="Westerberg I."/>
            <person name="Brannstrom I.O."/>
            <person name="Guillou S."/>
            <person name="Cros-Aarteil S."/>
            <person name="Calhoun S."/>
            <person name="Haridas S."/>
            <person name="Kuo A."/>
            <person name="Mondo S."/>
            <person name="Pangilinan J."/>
            <person name="Riley R."/>
            <person name="LaButti K."/>
            <person name="Andreopoulos B."/>
            <person name="Lipzen A."/>
            <person name="Chen C."/>
            <person name="Yan M."/>
            <person name="Daum C."/>
            <person name="Ng V."/>
            <person name="Clum A."/>
            <person name="Steindorff A."/>
            <person name="Ohm R.A."/>
            <person name="Martin F."/>
            <person name="Silar P."/>
            <person name="Natvig D.O."/>
            <person name="Lalanne C."/>
            <person name="Gautier V."/>
            <person name="Ament-Velasquez S.L."/>
            <person name="Kruys A."/>
            <person name="Hutchinson M.I."/>
            <person name="Powell A.J."/>
            <person name="Barry K."/>
            <person name="Miller A.N."/>
            <person name="Grigoriev I.V."/>
            <person name="Debuchy R."/>
            <person name="Gladieux P."/>
            <person name="Hiltunen Thoren M."/>
            <person name="Johannesson H."/>
        </authorList>
    </citation>
    <scope>NUCLEOTIDE SEQUENCE [LARGE SCALE GENOMIC DNA]</scope>
    <source>
        <strain evidence="8">CBS 340.73</strain>
    </source>
</reference>